<dbReference type="PANTHER" id="PTHR21573:SF0">
    <property type="entry name" value="ER MEMBRANE PROTEIN COMPLEX SUBUNIT 1"/>
    <property type="match status" value="1"/>
</dbReference>
<organism evidence="15 16">
    <name type="scientific">Monilinia fructigena</name>
    <dbReference type="NCBI Taxonomy" id="38457"/>
    <lineage>
        <taxon>Eukaryota</taxon>
        <taxon>Fungi</taxon>
        <taxon>Dikarya</taxon>
        <taxon>Ascomycota</taxon>
        <taxon>Pezizomycotina</taxon>
        <taxon>Leotiomycetes</taxon>
        <taxon>Helotiales</taxon>
        <taxon>Sclerotiniaceae</taxon>
        <taxon>Monilinia</taxon>
    </lineage>
</organism>
<evidence type="ECO:0000256" key="1">
    <source>
        <dbReference type="ARBA" id="ARBA00004115"/>
    </source>
</evidence>
<evidence type="ECO:0000256" key="7">
    <source>
        <dbReference type="ARBA" id="ARBA00022824"/>
    </source>
</evidence>
<dbReference type="AlphaFoldDB" id="A0A395JCZ4"/>
<keyword evidence="5 11" id="KW-0812">Transmembrane</keyword>
<feature type="transmembrane region" description="Helical" evidence="11">
    <location>
        <begin position="942"/>
        <end position="962"/>
    </location>
</feature>
<dbReference type="Pfam" id="PF25293">
    <property type="entry name" value="Beta-prop_EMC1_N"/>
    <property type="match status" value="1"/>
</dbReference>
<comment type="caution">
    <text evidence="15">The sequence shown here is derived from an EMBL/GenBank/DDBJ whole genome shotgun (WGS) entry which is preliminary data.</text>
</comment>
<dbReference type="SUPFAM" id="SSF50998">
    <property type="entry name" value="Quinoprotein alcohol dehydrogenase-like"/>
    <property type="match status" value="2"/>
</dbReference>
<dbReference type="InterPro" id="IPR015943">
    <property type="entry name" value="WD40/YVTN_repeat-like_dom_sf"/>
</dbReference>
<feature type="domain" description="EMC1 first beta-propeller" evidence="14">
    <location>
        <begin position="20"/>
        <end position="423"/>
    </location>
</feature>
<evidence type="ECO:0000313" key="15">
    <source>
        <dbReference type="EMBL" id="RAL68619.1"/>
    </source>
</evidence>
<dbReference type="PANTHER" id="PTHR21573">
    <property type="entry name" value="ER MEMBRANE PROTEIN COMPLEX SUBUNIT 1"/>
    <property type="match status" value="1"/>
</dbReference>
<comment type="subunit">
    <text evidence="3">Component of the ER membrane protein complex (EMC).</text>
</comment>
<dbReference type="InterPro" id="IPR058545">
    <property type="entry name" value="Beta-prop_EMC1_1st"/>
</dbReference>
<comment type="subcellular location">
    <subcellularLocation>
        <location evidence="1">Endoplasmic reticulum membrane</location>
        <topology evidence="1">Single-pass type I membrane protein</topology>
    </subcellularLocation>
</comment>
<evidence type="ECO:0000259" key="13">
    <source>
        <dbReference type="Pfam" id="PF07774"/>
    </source>
</evidence>
<feature type="domain" description="ER membrane protein complex subunit 1 C-terminal" evidence="13">
    <location>
        <begin position="742"/>
        <end position="968"/>
    </location>
</feature>
<dbReference type="GO" id="GO:0072546">
    <property type="term" value="C:EMC complex"/>
    <property type="evidence" value="ECO:0007669"/>
    <property type="project" value="InterPro"/>
</dbReference>
<dbReference type="InterPro" id="IPR026895">
    <property type="entry name" value="EMC1"/>
</dbReference>
<sequence>MRLPLNLLCLTLSILPRTLAVFADEAYSIDYHHELLGLPQPDTTFFYKPRENEQGALLYTLSDLGVLGAVNPGTGQVRWRQILAKGDNNGEGFLRPVEGAGTVVSALGGRVDAWDAKSGRVRWGNTFTGQAKDLEVIEGHDNIKDILSLFEDAGKAVVRRLNGDNGDVAWEYVDASGDLPLQVSTNVRDIFVVTLHGSSGGYTVKVATLDALTGQRVTEYTLSTKADVHTPKDVLLVGANSAAPIIAWTDKSLKNLEVNILGKPSNLQSLPLKSSDGELTEVSVHAPTLAQSLPHFLVHSHSATSNRADVYHIDLKSGSISKAYEIPKLAGKGVFSTSSQDANVYFTRFTEDETVVFSSMSHGMLGRWPIKAENQHARLQFLHGASEVVQKAPDTYAVRSAMLSVEQDWVLVRNGAAAWSRVEGLSGVVAAEWAEIPASESLAETLEAEAHSNPLAAYIHRVNRHINDLQYLPAYLEELPTRILSAILPGDLAAPKEGVLARDNFGFNKLVIVATQRGRLYALDAGSQGVVVWGLKAFDIQAGQKWGVRSIYVDNSKSTTTVQGSQGEYIVVNTTTGRGLEALNPGQLPPVQSAAIVDSELGRWLLPIGTGGNPGHIPKDRAPKELLVVRGENGEVKGLKFEVQGHDAKPIFTWSFQPPSGQRIVEVVSKPAHDPVASIGRVLGDRTVLYKYLNPNVVLITAVSDESSTASFYLLDAVSGDILYSANHEGVDTKKPIASVFTENWFAYSLWSDEISTITSLQGSKGYQLIITDLYESPIPNDRGTLGSNANASSLDPSEVPNAGPVLPHVISQSFVVPEAITHMSVSQTRQGITTRQLLCSLESSSIIGIPRYLLDPRRPVGRDPIAAEQEEGLLRYQPVIEFDPKLIITHKREVLGIEGIIASPALLESTSLVFAFGIDIFGTRITPSGAFDILGKTFNKLSLVATVLALGAGVMILAPMVRRKQINGGTKLSPSLNITGFYPVNPMLLRGVIYYDIAALPSIISDDTSNMYPADF</sequence>
<evidence type="ECO:0000256" key="12">
    <source>
        <dbReference type="SAM" id="SignalP"/>
    </source>
</evidence>
<evidence type="ECO:0000256" key="2">
    <source>
        <dbReference type="ARBA" id="ARBA00007904"/>
    </source>
</evidence>
<evidence type="ECO:0000256" key="3">
    <source>
        <dbReference type="ARBA" id="ARBA00011276"/>
    </source>
</evidence>
<evidence type="ECO:0000256" key="6">
    <source>
        <dbReference type="ARBA" id="ARBA00022729"/>
    </source>
</evidence>
<evidence type="ECO:0000259" key="14">
    <source>
        <dbReference type="Pfam" id="PF25293"/>
    </source>
</evidence>
<dbReference type="InterPro" id="IPR011047">
    <property type="entry name" value="Quinoprotein_ADH-like_sf"/>
</dbReference>
<keyword evidence="7" id="KW-0256">Endoplasmic reticulum</keyword>
<evidence type="ECO:0000313" key="16">
    <source>
        <dbReference type="Proteomes" id="UP000249056"/>
    </source>
</evidence>
<name>A0A395JCZ4_9HELO</name>
<protein>
    <recommendedName>
        <fullName evidence="4">ER membrane protein complex subunit 1</fullName>
    </recommendedName>
</protein>
<accession>A0A395JCZ4</accession>
<dbReference type="Pfam" id="PF07774">
    <property type="entry name" value="EMC1_C"/>
    <property type="match status" value="1"/>
</dbReference>
<dbReference type="EMBL" id="QKRW01000001">
    <property type="protein sequence ID" value="RAL68619.1"/>
    <property type="molecule type" value="Genomic_DNA"/>
</dbReference>
<keyword evidence="6 12" id="KW-0732">Signal</keyword>
<dbReference type="InterPro" id="IPR011678">
    <property type="entry name" value="EMC1_C"/>
</dbReference>
<keyword evidence="16" id="KW-1185">Reference proteome</keyword>
<evidence type="ECO:0000256" key="8">
    <source>
        <dbReference type="ARBA" id="ARBA00022989"/>
    </source>
</evidence>
<proteinExistence type="inferred from homology"/>
<comment type="similarity">
    <text evidence="2">Belongs to the EMC1 family.</text>
</comment>
<keyword evidence="9 11" id="KW-0472">Membrane</keyword>
<keyword evidence="8 11" id="KW-1133">Transmembrane helix</keyword>
<gene>
    <name evidence="15" type="ORF">DID88_007332</name>
</gene>
<keyword evidence="10" id="KW-0325">Glycoprotein</keyword>
<evidence type="ECO:0000256" key="5">
    <source>
        <dbReference type="ARBA" id="ARBA00022692"/>
    </source>
</evidence>
<reference evidence="15 16" key="1">
    <citation type="submission" date="2018-06" db="EMBL/GenBank/DDBJ databases">
        <title>Genome Sequence of the Brown Rot Fungal Pathogen Monilinia fructigena.</title>
        <authorList>
            <person name="Landi L."/>
            <person name="De Miccolis Angelini R.M."/>
            <person name="Pollastro S."/>
            <person name="Abate D."/>
            <person name="Faretra F."/>
            <person name="Romanazzi G."/>
        </authorList>
    </citation>
    <scope>NUCLEOTIDE SEQUENCE [LARGE SCALE GENOMIC DNA]</scope>
    <source>
        <strain evidence="15 16">Mfrg269</strain>
    </source>
</reference>
<dbReference type="OrthoDB" id="28092at2759"/>
<dbReference type="Proteomes" id="UP000249056">
    <property type="component" value="Unassembled WGS sequence"/>
</dbReference>
<evidence type="ECO:0000256" key="9">
    <source>
        <dbReference type="ARBA" id="ARBA00023136"/>
    </source>
</evidence>
<feature type="chain" id="PRO_5017435210" description="ER membrane protein complex subunit 1" evidence="12">
    <location>
        <begin position="21"/>
        <end position="1017"/>
    </location>
</feature>
<feature type="signal peptide" evidence="12">
    <location>
        <begin position="1"/>
        <end position="20"/>
    </location>
</feature>
<evidence type="ECO:0000256" key="4">
    <source>
        <dbReference type="ARBA" id="ARBA00020824"/>
    </source>
</evidence>
<evidence type="ECO:0000256" key="11">
    <source>
        <dbReference type="SAM" id="Phobius"/>
    </source>
</evidence>
<dbReference type="GO" id="GO:0034975">
    <property type="term" value="P:protein folding in endoplasmic reticulum"/>
    <property type="evidence" value="ECO:0007669"/>
    <property type="project" value="TreeGrafter"/>
</dbReference>
<dbReference type="Gene3D" id="2.130.10.10">
    <property type="entry name" value="YVTN repeat-like/Quinoprotein amine dehydrogenase"/>
    <property type="match status" value="1"/>
</dbReference>
<evidence type="ECO:0000256" key="10">
    <source>
        <dbReference type="ARBA" id="ARBA00023180"/>
    </source>
</evidence>